<dbReference type="Proteomes" id="UP001362999">
    <property type="component" value="Unassembled WGS sequence"/>
</dbReference>
<name>A0AAW0D3P6_9AGAR</name>
<protein>
    <submittedName>
        <fullName evidence="1">Uncharacterized protein</fullName>
    </submittedName>
</protein>
<organism evidence="1 2">
    <name type="scientific">Favolaschia claudopus</name>
    <dbReference type="NCBI Taxonomy" id="2862362"/>
    <lineage>
        <taxon>Eukaryota</taxon>
        <taxon>Fungi</taxon>
        <taxon>Dikarya</taxon>
        <taxon>Basidiomycota</taxon>
        <taxon>Agaricomycotina</taxon>
        <taxon>Agaricomycetes</taxon>
        <taxon>Agaricomycetidae</taxon>
        <taxon>Agaricales</taxon>
        <taxon>Marasmiineae</taxon>
        <taxon>Mycenaceae</taxon>
        <taxon>Favolaschia</taxon>
    </lineage>
</organism>
<evidence type="ECO:0000313" key="2">
    <source>
        <dbReference type="Proteomes" id="UP001362999"/>
    </source>
</evidence>
<dbReference type="AlphaFoldDB" id="A0AAW0D3P6"/>
<evidence type="ECO:0000313" key="1">
    <source>
        <dbReference type="EMBL" id="KAK7046342.1"/>
    </source>
</evidence>
<keyword evidence="2" id="KW-1185">Reference proteome</keyword>
<sequence length="204" mass="22874">MTFIEQSRGSPLSNETLTTLSSYLPLNYVAAATKTAILAELIDRVEMKTEDIQAIVNSPVWMQVPQLIKSDNSEIWSLASQVFVLGDESVSVTSNPPSVLVPPPLPTFPHPPRIWRRELSRGIDDALILERQSQKRSELQNLKIILLGPEQSGKTTLIKGLRTVLLQRASTLRCVVRIRVWNQHALFSLAILMTLKFRPSHGDQ</sequence>
<reference evidence="1 2" key="1">
    <citation type="journal article" date="2024" name="J Genomics">
        <title>Draft genome sequencing and assembly of Favolaschia claudopus CIRM-BRFM 2984 isolated from oak limbs.</title>
        <authorList>
            <person name="Navarro D."/>
            <person name="Drula E."/>
            <person name="Chaduli D."/>
            <person name="Cazenave R."/>
            <person name="Ahrendt S."/>
            <person name="Wang J."/>
            <person name="Lipzen A."/>
            <person name="Daum C."/>
            <person name="Barry K."/>
            <person name="Grigoriev I.V."/>
            <person name="Favel A."/>
            <person name="Rosso M.N."/>
            <person name="Martin F."/>
        </authorList>
    </citation>
    <scope>NUCLEOTIDE SEQUENCE [LARGE SCALE GENOMIC DNA]</scope>
    <source>
        <strain evidence="1 2">CIRM-BRFM 2984</strain>
    </source>
</reference>
<proteinExistence type="predicted"/>
<dbReference type="SUPFAM" id="SSF52540">
    <property type="entry name" value="P-loop containing nucleoside triphosphate hydrolases"/>
    <property type="match status" value="1"/>
</dbReference>
<accession>A0AAW0D3P6</accession>
<gene>
    <name evidence="1" type="ORF">R3P38DRAFT_68973</name>
</gene>
<comment type="caution">
    <text evidence="1">The sequence shown here is derived from an EMBL/GenBank/DDBJ whole genome shotgun (WGS) entry which is preliminary data.</text>
</comment>
<dbReference type="InterPro" id="IPR027417">
    <property type="entry name" value="P-loop_NTPase"/>
</dbReference>
<dbReference type="EMBL" id="JAWWNJ010000010">
    <property type="protein sequence ID" value="KAK7046342.1"/>
    <property type="molecule type" value="Genomic_DNA"/>
</dbReference>